<evidence type="ECO:0000313" key="3">
    <source>
        <dbReference type="EMBL" id="SEK92233.1"/>
    </source>
</evidence>
<feature type="domain" description="DUF3298" evidence="1">
    <location>
        <begin position="180"/>
        <end position="256"/>
    </location>
</feature>
<sequence length="268" mass="30850">MYRYLLENTMKVYFYMKSNFYMKSKLLYLLICISLIACNTEESLTFETLTISNDACENCTSVSIEIPKALGQIKLSETINIALQEEIIALLNFDEESNAQTIEGASEAFVKDYEELNGKFPEESMPWEAKINGTIIFENMEVLTIKLESYMYTGGAHGYDTNRFLNFDKTKEVELDRLELFKNEDEFKAFTETIFRKQENVPTDATINSTGFMFETESFYLPENIGYTDKGLLLFYEPYEIASFADGPIILTIPYNDANNFLKISVKP</sequence>
<evidence type="ECO:0000259" key="1">
    <source>
        <dbReference type="Pfam" id="PF11738"/>
    </source>
</evidence>
<feature type="domain" description="Deacetylase PdaC" evidence="2">
    <location>
        <begin position="57"/>
        <end position="158"/>
    </location>
</feature>
<gene>
    <name evidence="3" type="ORF">SAMN04488008_102442</name>
</gene>
<evidence type="ECO:0000259" key="2">
    <source>
        <dbReference type="Pfam" id="PF13739"/>
    </source>
</evidence>
<dbReference type="InterPro" id="IPR025303">
    <property type="entry name" value="PdaC"/>
</dbReference>
<dbReference type="EMBL" id="FNZN01000002">
    <property type="protein sequence ID" value="SEK92233.1"/>
    <property type="molecule type" value="Genomic_DNA"/>
</dbReference>
<dbReference type="Pfam" id="PF11738">
    <property type="entry name" value="DUF3298"/>
    <property type="match status" value="1"/>
</dbReference>
<dbReference type="Gene3D" id="3.30.565.40">
    <property type="entry name" value="Fervidobacterium nodosum Rt17-B1 like"/>
    <property type="match status" value="1"/>
</dbReference>
<dbReference type="InterPro" id="IPR037126">
    <property type="entry name" value="PdaC/RsiV-like_sf"/>
</dbReference>
<dbReference type="STRING" id="228957.SAMN04488008_102442"/>
<dbReference type="Proteomes" id="UP000198990">
    <property type="component" value="Unassembled WGS sequence"/>
</dbReference>
<keyword evidence="4" id="KW-1185">Reference proteome</keyword>
<evidence type="ECO:0008006" key="5">
    <source>
        <dbReference type="Google" id="ProtNLM"/>
    </source>
</evidence>
<protein>
    <recommendedName>
        <fullName evidence="5">Deacetylase PdaC domain-containing protein</fullName>
    </recommendedName>
</protein>
<accession>A0A1H7KZK0</accession>
<dbReference type="Gene3D" id="3.90.640.20">
    <property type="entry name" value="Heat-shock cognate protein, ATPase"/>
    <property type="match status" value="1"/>
</dbReference>
<evidence type="ECO:0000313" key="4">
    <source>
        <dbReference type="Proteomes" id="UP000198990"/>
    </source>
</evidence>
<organism evidence="3 4">
    <name type="scientific">Maribacter orientalis</name>
    <dbReference type="NCBI Taxonomy" id="228957"/>
    <lineage>
        <taxon>Bacteria</taxon>
        <taxon>Pseudomonadati</taxon>
        <taxon>Bacteroidota</taxon>
        <taxon>Flavobacteriia</taxon>
        <taxon>Flavobacteriales</taxon>
        <taxon>Flavobacteriaceae</taxon>
        <taxon>Maribacter</taxon>
    </lineage>
</organism>
<dbReference type="Pfam" id="PF13739">
    <property type="entry name" value="PdaC"/>
    <property type="match status" value="1"/>
</dbReference>
<dbReference type="AlphaFoldDB" id="A0A1H7KZK0"/>
<proteinExistence type="predicted"/>
<name>A0A1H7KZK0_9FLAO</name>
<reference evidence="4" key="1">
    <citation type="submission" date="2016-10" db="EMBL/GenBank/DDBJ databases">
        <authorList>
            <person name="Varghese N."/>
            <person name="Submissions S."/>
        </authorList>
    </citation>
    <scope>NUCLEOTIDE SEQUENCE [LARGE SCALE GENOMIC DNA]</scope>
    <source>
        <strain evidence="4">DSM 16471</strain>
    </source>
</reference>
<dbReference type="InterPro" id="IPR021729">
    <property type="entry name" value="DUF3298"/>
</dbReference>